<dbReference type="PANTHER" id="PTHR42878:SF7">
    <property type="entry name" value="SENSOR HISTIDINE KINASE GLRK"/>
    <property type="match status" value="1"/>
</dbReference>
<evidence type="ECO:0000256" key="3">
    <source>
        <dbReference type="ARBA" id="ARBA00012438"/>
    </source>
</evidence>
<comment type="catalytic activity">
    <reaction evidence="1">
        <text>ATP + protein L-histidine = ADP + protein N-phospho-L-histidine.</text>
        <dbReference type="EC" id="2.7.13.3"/>
    </reaction>
</comment>
<evidence type="ECO:0000256" key="2">
    <source>
        <dbReference type="ARBA" id="ARBA00004651"/>
    </source>
</evidence>
<evidence type="ECO:0000256" key="4">
    <source>
        <dbReference type="ARBA" id="ARBA00022475"/>
    </source>
</evidence>
<evidence type="ECO:0000313" key="20">
    <source>
        <dbReference type="Proteomes" id="UP000598146"/>
    </source>
</evidence>
<dbReference type="Pfam" id="PF00512">
    <property type="entry name" value="HisKA"/>
    <property type="match status" value="1"/>
</dbReference>
<dbReference type="SUPFAM" id="SSF55785">
    <property type="entry name" value="PYP-like sensor domain (PAS domain)"/>
    <property type="match status" value="1"/>
</dbReference>
<evidence type="ECO:0000256" key="13">
    <source>
        <dbReference type="ARBA" id="ARBA00023136"/>
    </source>
</evidence>
<keyword evidence="12" id="KW-0902">Two-component regulatory system</keyword>
<feature type="transmembrane region" description="Helical" evidence="16">
    <location>
        <begin position="151"/>
        <end position="177"/>
    </location>
</feature>
<dbReference type="InterPro" id="IPR013656">
    <property type="entry name" value="PAS_4"/>
</dbReference>
<dbReference type="Gene3D" id="3.30.450.20">
    <property type="entry name" value="PAS domain"/>
    <property type="match status" value="1"/>
</dbReference>
<dbReference type="SUPFAM" id="SSF47384">
    <property type="entry name" value="Homodimeric domain of signal transducing histidine kinase"/>
    <property type="match status" value="1"/>
</dbReference>
<feature type="transmembrane region" description="Helical" evidence="16">
    <location>
        <begin position="260"/>
        <end position="280"/>
    </location>
</feature>
<dbReference type="Proteomes" id="UP000598146">
    <property type="component" value="Unassembled WGS sequence"/>
</dbReference>
<protein>
    <recommendedName>
        <fullName evidence="14">Sensor-like histidine kinase SenX3</fullName>
        <ecNumber evidence="3">2.7.13.3</ecNumber>
    </recommendedName>
</protein>
<dbReference type="GO" id="GO:0005524">
    <property type="term" value="F:ATP binding"/>
    <property type="evidence" value="ECO:0007669"/>
    <property type="project" value="UniProtKB-KW"/>
</dbReference>
<dbReference type="EC" id="2.7.13.3" evidence="3"/>
<keyword evidence="13 16" id="KW-0472">Membrane</keyword>
<dbReference type="InterPro" id="IPR004358">
    <property type="entry name" value="Sig_transdc_His_kin-like_C"/>
</dbReference>
<proteinExistence type="predicted"/>
<feature type="transmembrane region" description="Helical" evidence="16">
    <location>
        <begin position="34"/>
        <end position="50"/>
    </location>
</feature>
<dbReference type="PRINTS" id="PR00344">
    <property type="entry name" value="BCTRLSENSOR"/>
</dbReference>
<dbReference type="Gene3D" id="3.30.565.10">
    <property type="entry name" value="Histidine kinase-like ATPase, C-terminal domain"/>
    <property type="match status" value="1"/>
</dbReference>
<dbReference type="InterPro" id="IPR003661">
    <property type="entry name" value="HisK_dim/P_dom"/>
</dbReference>
<dbReference type="SMART" id="SM00388">
    <property type="entry name" value="HisKA"/>
    <property type="match status" value="1"/>
</dbReference>
<dbReference type="SMART" id="SM00387">
    <property type="entry name" value="HATPase_c"/>
    <property type="match status" value="1"/>
</dbReference>
<dbReference type="PROSITE" id="PS50109">
    <property type="entry name" value="HIS_KIN"/>
    <property type="match status" value="1"/>
</dbReference>
<evidence type="ECO:0000259" key="17">
    <source>
        <dbReference type="PROSITE" id="PS50109"/>
    </source>
</evidence>
<keyword evidence="8" id="KW-0547">Nucleotide-binding</keyword>
<keyword evidence="9" id="KW-0418">Kinase</keyword>
<keyword evidence="10" id="KW-0067">ATP-binding</keyword>
<dbReference type="PANTHER" id="PTHR42878">
    <property type="entry name" value="TWO-COMPONENT HISTIDINE KINASE"/>
    <property type="match status" value="1"/>
</dbReference>
<organism evidence="19 20">
    <name type="scientific">Actinoplanes aureus</name>
    <dbReference type="NCBI Taxonomy" id="2792083"/>
    <lineage>
        <taxon>Bacteria</taxon>
        <taxon>Bacillati</taxon>
        <taxon>Actinomycetota</taxon>
        <taxon>Actinomycetes</taxon>
        <taxon>Micromonosporales</taxon>
        <taxon>Micromonosporaceae</taxon>
        <taxon>Actinoplanes</taxon>
    </lineage>
</organism>
<evidence type="ECO:0000256" key="7">
    <source>
        <dbReference type="ARBA" id="ARBA00022692"/>
    </source>
</evidence>
<evidence type="ECO:0000256" key="14">
    <source>
        <dbReference type="ARBA" id="ARBA00039401"/>
    </source>
</evidence>
<keyword evidence="4" id="KW-1003">Cell membrane</keyword>
<feature type="transmembrane region" description="Helical" evidence="16">
    <location>
        <begin position="121"/>
        <end position="139"/>
    </location>
</feature>
<evidence type="ECO:0000256" key="10">
    <source>
        <dbReference type="ARBA" id="ARBA00022840"/>
    </source>
</evidence>
<feature type="transmembrane region" description="Helical" evidence="16">
    <location>
        <begin position="57"/>
        <end position="73"/>
    </location>
</feature>
<dbReference type="AlphaFoldDB" id="A0A931C671"/>
<dbReference type="GO" id="GO:0007234">
    <property type="term" value="P:osmosensory signaling via phosphorelay pathway"/>
    <property type="evidence" value="ECO:0007669"/>
    <property type="project" value="TreeGrafter"/>
</dbReference>
<evidence type="ECO:0000256" key="1">
    <source>
        <dbReference type="ARBA" id="ARBA00000085"/>
    </source>
</evidence>
<keyword evidence="5" id="KW-0597">Phosphoprotein</keyword>
<dbReference type="EMBL" id="JADQTO010000003">
    <property type="protein sequence ID" value="MBG0561367.1"/>
    <property type="molecule type" value="Genomic_DNA"/>
</dbReference>
<dbReference type="InterPro" id="IPR050351">
    <property type="entry name" value="BphY/WalK/GraS-like"/>
</dbReference>
<evidence type="ECO:0000256" key="16">
    <source>
        <dbReference type="SAM" id="Phobius"/>
    </source>
</evidence>
<evidence type="ECO:0000256" key="15">
    <source>
        <dbReference type="SAM" id="Coils"/>
    </source>
</evidence>
<dbReference type="Pfam" id="PF08448">
    <property type="entry name" value="PAS_4"/>
    <property type="match status" value="1"/>
</dbReference>
<dbReference type="Pfam" id="PF02518">
    <property type="entry name" value="HATPase_c"/>
    <property type="match status" value="1"/>
</dbReference>
<dbReference type="InterPro" id="IPR005467">
    <property type="entry name" value="His_kinase_dom"/>
</dbReference>
<dbReference type="Pfam" id="PF05231">
    <property type="entry name" value="MASE1"/>
    <property type="match status" value="1"/>
</dbReference>
<dbReference type="Gene3D" id="1.10.287.130">
    <property type="match status" value="1"/>
</dbReference>
<dbReference type="GO" id="GO:0000156">
    <property type="term" value="F:phosphorelay response regulator activity"/>
    <property type="evidence" value="ECO:0007669"/>
    <property type="project" value="TreeGrafter"/>
</dbReference>
<evidence type="ECO:0000256" key="8">
    <source>
        <dbReference type="ARBA" id="ARBA00022741"/>
    </source>
</evidence>
<dbReference type="InterPro" id="IPR000014">
    <property type="entry name" value="PAS"/>
</dbReference>
<evidence type="ECO:0000259" key="18">
    <source>
        <dbReference type="PROSITE" id="PS50112"/>
    </source>
</evidence>
<dbReference type="RefSeq" id="WP_196413160.1">
    <property type="nucleotide sequence ID" value="NZ_JADQTO010000003.1"/>
</dbReference>
<dbReference type="InterPro" id="IPR036097">
    <property type="entry name" value="HisK_dim/P_sf"/>
</dbReference>
<accession>A0A931C671</accession>
<evidence type="ECO:0000256" key="12">
    <source>
        <dbReference type="ARBA" id="ARBA00023012"/>
    </source>
</evidence>
<feature type="transmembrane region" description="Helical" evidence="16">
    <location>
        <begin position="79"/>
        <end position="100"/>
    </location>
</feature>
<feature type="transmembrane region" description="Helical" evidence="16">
    <location>
        <begin position="286"/>
        <end position="307"/>
    </location>
</feature>
<feature type="transmembrane region" description="Helical" evidence="16">
    <location>
        <begin position="210"/>
        <end position="230"/>
    </location>
</feature>
<feature type="domain" description="PAS" evidence="18">
    <location>
        <begin position="329"/>
        <end position="365"/>
    </location>
</feature>
<evidence type="ECO:0000256" key="5">
    <source>
        <dbReference type="ARBA" id="ARBA00022553"/>
    </source>
</evidence>
<dbReference type="CDD" id="cd00082">
    <property type="entry name" value="HisKA"/>
    <property type="match status" value="1"/>
</dbReference>
<dbReference type="PROSITE" id="PS50112">
    <property type="entry name" value="PAS"/>
    <property type="match status" value="1"/>
</dbReference>
<evidence type="ECO:0000313" key="19">
    <source>
        <dbReference type="EMBL" id="MBG0561367.1"/>
    </source>
</evidence>
<name>A0A931C671_9ACTN</name>
<evidence type="ECO:0000256" key="11">
    <source>
        <dbReference type="ARBA" id="ARBA00022989"/>
    </source>
</evidence>
<dbReference type="InterPro" id="IPR007895">
    <property type="entry name" value="MASE1"/>
</dbReference>
<gene>
    <name evidence="19" type="ORF">I4J89_07820</name>
</gene>
<sequence>MSYRVSLLRTVVFALVYLTAVLVGRLTVMDGTNLSMVWPAAGVAVVWFCAQRRTPRFWMDVVALVGISYYANLLTGATVATSLASAAANLVQALVFVALLRRWRPSLWGAKGTEPMRSPRDLWNVLAASCVSTACGVLVGPTSRWLLGEDYSWVSAVVWLSRNTASTLIVGMAGLCLGQAVATYRARHGTLTGWLGQWIATLGETPRWRIAEYAALTVCTTALYVAGFSYGDRLPLTFAVLGLTVWVATRLATPFVMAHSLIVATIAALFTVRATGPFAIVEHTAWRTIILQAFAAMVAVVGLALALGRDERDRLMAELAEQREQASRHAELMTAIVDSMADGLTVTDAAGRVVLRNPAAIRLLGDSGYYGFFRPDGSRYAEEELTFLKALADEEVRGVEMLIRDPGAPEGRFVQITATALPNPDGSRCAVVLYHDVTAERRHRDELTNFAGVVAHDLLNPLASVDGWTSATLDALEHVPAHPGLDQARADLARLSRASGRMRSLIEDLLAYTTARDATAAPAWVDLAAVVAEIASARADAAVAAGKPEPRFTFGELPPVHADPVLVRQLLDNLIGNAIKYTASGVTPALTVTATREGDLVRVCLADNGIGIPDGQHDAIFANFHRAHLGGGYLGTGLGLAICKRIVERHGGTITAADNPGGGSRFSFTLPSAAAAPAVRALATA</sequence>
<dbReference type="InterPro" id="IPR036890">
    <property type="entry name" value="HATPase_C_sf"/>
</dbReference>
<keyword evidence="11 16" id="KW-1133">Transmembrane helix</keyword>
<comment type="caution">
    <text evidence="19">The sequence shown here is derived from an EMBL/GenBank/DDBJ whole genome shotgun (WGS) entry which is preliminary data.</text>
</comment>
<dbReference type="FunFam" id="3.30.565.10:FF:000006">
    <property type="entry name" value="Sensor histidine kinase WalK"/>
    <property type="match status" value="1"/>
</dbReference>
<evidence type="ECO:0000256" key="9">
    <source>
        <dbReference type="ARBA" id="ARBA00022777"/>
    </source>
</evidence>
<feature type="coiled-coil region" evidence="15">
    <location>
        <begin position="305"/>
        <end position="332"/>
    </location>
</feature>
<keyword evidence="7 16" id="KW-0812">Transmembrane</keyword>
<reference evidence="19" key="1">
    <citation type="submission" date="2020-11" db="EMBL/GenBank/DDBJ databases">
        <title>Isolation and identification of active actinomycetes.</title>
        <authorList>
            <person name="Sun X."/>
        </authorList>
    </citation>
    <scope>NUCLEOTIDE SEQUENCE</scope>
    <source>
        <strain evidence="19">NEAU-A11</strain>
    </source>
</reference>
<feature type="domain" description="Histidine kinase" evidence="17">
    <location>
        <begin position="453"/>
        <end position="674"/>
    </location>
</feature>
<dbReference type="InterPro" id="IPR035965">
    <property type="entry name" value="PAS-like_dom_sf"/>
</dbReference>
<keyword evidence="6" id="KW-0808">Transferase</keyword>
<feature type="transmembrane region" description="Helical" evidence="16">
    <location>
        <begin position="7"/>
        <end position="28"/>
    </location>
</feature>
<keyword evidence="15" id="KW-0175">Coiled coil</keyword>
<dbReference type="GO" id="GO:0030295">
    <property type="term" value="F:protein kinase activator activity"/>
    <property type="evidence" value="ECO:0007669"/>
    <property type="project" value="TreeGrafter"/>
</dbReference>
<dbReference type="InterPro" id="IPR003594">
    <property type="entry name" value="HATPase_dom"/>
</dbReference>
<dbReference type="SUPFAM" id="SSF55874">
    <property type="entry name" value="ATPase domain of HSP90 chaperone/DNA topoisomerase II/histidine kinase"/>
    <property type="match status" value="1"/>
</dbReference>
<dbReference type="GO" id="GO:0005886">
    <property type="term" value="C:plasma membrane"/>
    <property type="evidence" value="ECO:0007669"/>
    <property type="project" value="UniProtKB-SubCell"/>
</dbReference>
<comment type="subcellular location">
    <subcellularLocation>
        <location evidence="2">Cell membrane</location>
        <topology evidence="2">Multi-pass membrane protein</topology>
    </subcellularLocation>
</comment>
<evidence type="ECO:0000256" key="6">
    <source>
        <dbReference type="ARBA" id="ARBA00022679"/>
    </source>
</evidence>
<dbReference type="GO" id="GO:0000155">
    <property type="term" value="F:phosphorelay sensor kinase activity"/>
    <property type="evidence" value="ECO:0007669"/>
    <property type="project" value="InterPro"/>
</dbReference>
<keyword evidence="20" id="KW-1185">Reference proteome</keyword>